<organism evidence="2 3">
    <name type="scientific">Catonella massiliensis</name>
    <dbReference type="NCBI Taxonomy" id="2799636"/>
    <lineage>
        <taxon>Bacteria</taxon>
        <taxon>Bacillati</taxon>
        <taxon>Bacillota</taxon>
        <taxon>Clostridia</taxon>
        <taxon>Lachnospirales</taxon>
        <taxon>Lachnospiraceae</taxon>
        <taxon>Catonella</taxon>
    </lineage>
</organism>
<proteinExistence type="predicted"/>
<dbReference type="Pfam" id="PF13208">
    <property type="entry name" value="TerB_N"/>
    <property type="match status" value="1"/>
</dbReference>
<feature type="domain" description="TerB N-terminal" evidence="1">
    <location>
        <begin position="83"/>
        <end position="299"/>
    </location>
</feature>
<gene>
    <name evidence="2" type="ORF">JJN12_06510</name>
</gene>
<evidence type="ECO:0000259" key="1">
    <source>
        <dbReference type="Pfam" id="PF13208"/>
    </source>
</evidence>
<comment type="caution">
    <text evidence="2">The sequence shown here is derived from an EMBL/GenBank/DDBJ whole genome shotgun (WGS) entry which is preliminary data.</text>
</comment>
<sequence>MWKKIIRELKMLGNEALMEFLRKILPDETDEEKMEEKARKLAIRKPAQSDSGYLLIDPLENKGNGRYERESIERRLQEPVAESEPYSTFRQMRILGKKAGLSSDWYLGDTETFLKQAKFMEDFSDDADKAYPLEAYYTTYDRMNDNQLRTYFTWRTKVRNSNVTDISVSYLFCYVYELLNGIGTKCAEETIEKLIYIWTEFRKYDDSIDGHFRTWIRDYYIVNHNELLQGFSYYRDLMPINYYGFEPRLYVEMMDFKWKSLKAVEIFSSFRITDGQFYKSGNQEIIEKCACFVLERLSQTLNEAETDIKKLFTAKQSEIIYSFFRGAVVKPSNFFEQVVPLDGIETYKFNGKSRKIDAPDIGKYKAIVGYILKLTEVNMRKMFGSKRSLQPPAIKQVEKCFFNDKSDYGYYAGSHISKLSSWKRKMLEALYEDSFEETIIQAISDFIKEENIVIKNGKLEIIKPIEIDLSKIKDIERDHIETAKRLILEEDIERDEGQLSEIYNCKKNYRQQEINLINKAEVQSNNESDIKSKNDANAAKIPLPSINQISKIDEVHIVNGSYENESQSIGQLNIFDFAKETITDEGNKPEIETKHYDNAELSGCQAVINVLSNEAKDLISHLANGEKTGSNYELLVEEINEKALEITGDNLIEYVSGEPQIYEDYLNEVKEAVGGR</sequence>
<reference evidence="2 3" key="1">
    <citation type="submission" date="2021-01" db="EMBL/GenBank/DDBJ databases">
        <title>Isolation and description of Catonella massiliensis sp. nov., a novel Catonella species, isolated from a stable periodontitis subject.</title>
        <authorList>
            <person name="Antezack A."/>
            <person name="Boxberger M."/>
            <person name="La Scola B."/>
            <person name="Monnet-Corti V."/>
        </authorList>
    </citation>
    <scope>NUCLEOTIDE SEQUENCE [LARGE SCALE GENOMIC DNA]</scope>
    <source>
        <strain evidence="2 3">Marseille-Q4567</strain>
    </source>
</reference>
<protein>
    <submittedName>
        <fullName evidence="2">TerB N-terminal domain-containing protein</fullName>
    </submittedName>
</protein>
<name>A0ABS1IZW2_9FIRM</name>
<keyword evidence="3" id="KW-1185">Reference proteome</keyword>
<dbReference type="Proteomes" id="UP000604730">
    <property type="component" value="Unassembled WGS sequence"/>
</dbReference>
<accession>A0ABS1IZW2</accession>
<evidence type="ECO:0000313" key="3">
    <source>
        <dbReference type="Proteomes" id="UP000604730"/>
    </source>
</evidence>
<dbReference type="EMBL" id="JAEPRJ010000001">
    <property type="protein sequence ID" value="MBK5897438.1"/>
    <property type="molecule type" value="Genomic_DNA"/>
</dbReference>
<dbReference type="RefSeq" id="WP_208428919.1">
    <property type="nucleotide sequence ID" value="NZ_JAEPRJ010000001.1"/>
</dbReference>
<dbReference type="InterPro" id="IPR025266">
    <property type="entry name" value="TerB_N"/>
</dbReference>
<evidence type="ECO:0000313" key="2">
    <source>
        <dbReference type="EMBL" id="MBK5897438.1"/>
    </source>
</evidence>